<reference evidence="2" key="1">
    <citation type="submission" date="2021-01" db="EMBL/GenBank/DDBJ databases">
        <title>Adiantum capillus-veneris genome.</title>
        <authorList>
            <person name="Fang Y."/>
            <person name="Liao Q."/>
        </authorList>
    </citation>
    <scope>NUCLEOTIDE SEQUENCE</scope>
    <source>
        <strain evidence="2">H3</strain>
        <tissue evidence="2">Leaf</tissue>
    </source>
</reference>
<protein>
    <submittedName>
        <fullName evidence="2">Uncharacterized protein</fullName>
    </submittedName>
</protein>
<dbReference type="AlphaFoldDB" id="A0A9D4UKV9"/>
<organism evidence="2 3">
    <name type="scientific">Adiantum capillus-veneris</name>
    <name type="common">Maidenhair fern</name>
    <dbReference type="NCBI Taxonomy" id="13818"/>
    <lineage>
        <taxon>Eukaryota</taxon>
        <taxon>Viridiplantae</taxon>
        <taxon>Streptophyta</taxon>
        <taxon>Embryophyta</taxon>
        <taxon>Tracheophyta</taxon>
        <taxon>Polypodiopsida</taxon>
        <taxon>Polypodiidae</taxon>
        <taxon>Polypodiales</taxon>
        <taxon>Pteridineae</taxon>
        <taxon>Pteridaceae</taxon>
        <taxon>Vittarioideae</taxon>
        <taxon>Adiantum</taxon>
    </lineage>
</organism>
<evidence type="ECO:0000313" key="2">
    <source>
        <dbReference type="EMBL" id="KAI5069793.1"/>
    </source>
</evidence>
<sequence length="121" mass="13668">MKQNQKQHIQWKRSRTRWRRKGRTNAVIRGLATNVIPRRAATEQKLTFLHLLLFRLFLVLGRLQVPTLCLLLSCPPFCKVVPPYFNNALQGSTVPSSSHDSPAIPPPPTSTPYPEMAAPLS</sequence>
<accession>A0A9D4UKV9</accession>
<dbReference type="Proteomes" id="UP000886520">
    <property type="component" value="Chromosome 15"/>
</dbReference>
<proteinExistence type="predicted"/>
<dbReference type="EMBL" id="JABFUD020000015">
    <property type="protein sequence ID" value="KAI5069793.1"/>
    <property type="molecule type" value="Genomic_DNA"/>
</dbReference>
<feature type="region of interest" description="Disordered" evidence="1">
    <location>
        <begin position="91"/>
        <end position="121"/>
    </location>
</feature>
<keyword evidence="3" id="KW-1185">Reference proteome</keyword>
<comment type="caution">
    <text evidence="2">The sequence shown here is derived from an EMBL/GenBank/DDBJ whole genome shotgun (WGS) entry which is preliminary data.</text>
</comment>
<evidence type="ECO:0000256" key="1">
    <source>
        <dbReference type="SAM" id="MobiDB-lite"/>
    </source>
</evidence>
<gene>
    <name evidence="2" type="ORF">GOP47_0016094</name>
</gene>
<evidence type="ECO:0000313" key="3">
    <source>
        <dbReference type="Proteomes" id="UP000886520"/>
    </source>
</evidence>
<name>A0A9D4UKV9_ADICA</name>